<reference evidence="3" key="1">
    <citation type="journal article" date="2017" name="Nat. Ecol. Evol.">
        <title>Genome expansion and lineage-specific genetic innovations in the forest pathogenic fungi Armillaria.</title>
        <authorList>
            <person name="Sipos G."/>
            <person name="Prasanna A.N."/>
            <person name="Walter M.C."/>
            <person name="O'Connor E."/>
            <person name="Balint B."/>
            <person name="Krizsan K."/>
            <person name="Kiss B."/>
            <person name="Hess J."/>
            <person name="Varga T."/>
            <person name="Slot J."/>
            <person name="Riley R."/>
            <person name="Boka B."/>
            <person name="Rigling D."/>
            <person name="Barry K."/>
            <person name="Lee J."/>
            <person name="Mihaltcheva S."/>
            <person name="LaButti K."/>
            <person name="Lipzen A."/>
            <person name="Waldron R."/>
            <person name="Moloney N.M."/>
            <person name="Sperisen C."/>
            <person name="Kredics L."/>
            <person name="Vagvoelgyi C."/>
            <person name="Patrignani A."/>
            <person name="Fitzpatrick D."/>
            <person name="Nagy I."/>
            <person name="Doyle S."/>
            <person name="Anderson J.B."/>
            <person name="Grigoriev I.V."/>
            <person name="Gueldener U."/>
            <person name="Muensterkoetter M."/>
            <person name="Nagy L.G."/>
        </authorList>
    </citation>
    <scope>NUCLEOTIDE SEQUENCE [LARGE SCALE GENOMIC DNA]</scope>
    <source>
        <strain evidence="3">C18/9</strain>
    </source>
</reference>
<name>A0A284RW52_ARMOS</name>
<evidence type="ECO:0000259" key="1">
    <source>
        <dbReference type="PROSITE" id="PS50172"/>
    </source>
</evidence>
<dbReference type="AlphaFoldDB" id="A0A284RW52"/>
<organism evidence="2 3">
    <name type="scientific">Armillaria ostoyae</name>
    <name type="common">Armillaria root rot fungus</name>
    <dbReference type="NCBI Taxonomy" id="47428"/>
    <lineage>
        <taxon>Eukaryota</taxon>
        <taxon>Fungi</taxon>
        <taxon>Dikarya</taxon>
        <taxon>Basidiomycota</taxon>
        <taxon>Agaricomycotina</taxon>
        <taxon>Agaricomycetes</taxon>
        <taxon>Agaricomycetidae</taxon>
        <taxon>Agaricales</taxon>
        <taxon>Marasmiineae</taxon>
        <taxon>Physalacriaceae</taxon>
        <taxon>Armillaria</taxon>
    </lineage>
</organism>
<keyword evidence="3" id="KW-1185">Reference proteome</keyword>
<dbReference type="OrthoDB" id="129353at2759"/>
<dbReference type="STRING" id="47428.A0A284RW52"/>
<dbReference type="PROSITE" id="PS51257">
    <property type="entry name" value="PROKAR_LIPOPROTEIN"/>
    <property type="match status" value="1"/>
</dbReference>
<dbReference type="SUPFAM" id="SSF52113">
    <property type="entry name" value="BRCT domain"/>
    <property type="match status" value="1"/>
</dbReference>
<feature type="domain" description="BRCT" evidence="1">
    <location>
        <begin position="18"/>
        <end position="106"/>
    </location>
</feature>
<proteinExistence type="predicted"/>
<sequence length="187" mass="21484">MSMLRISPTVLKNSWNDRAVGIFSGYGFILSCSEGQSKRDSFSSRIKNAGGKVIADWTNTLELDGTRTTTNKWVINDRDAKWRLSLRWIEELLEANEVLDRGSHLFEAGRYRFDGSLISQMVNLEWGTDQGVKMEDIMHNPVAMKVLRGKKVICYSEEFFPPKQTRSDREKEHKAPTLLWICPIQPD</sequence>
<gene>
    <name evidence="2" type="ORF">ARMOST_16390</name>
</gene>
<evidence type="ECO:0000313" key="3">
    <source>
        <dbReference type="Proteomes" id="UP000219338"/>
    </source>
</evidence>
<evidence type="ECO:0000313" key="2">
    <source>
        <dbReference type="EMBL" id="SJL12955.1"/>
    </source>
</evidence>
<protein>
    <recommendedName>
        <fullName evidence="1">BRCT domain-containing protein</fullName>
    </recommendedName>
</protein>
<dbReference type="Proteomes" id="UP000219338">
    <property type="component" value="Unassembled WGS sequence"/>
</dbReference>
<dbReference type="InterPro" id="IPR036420">
    <property type="entry name" value="BRCT_dom_sf"/>
</dbReference>
<dbReference type="InterPro" id="IPR001357">
    <property type="entry name" value="BRCT_dom"/>
</dbReference>
<dbReference type="PROSITE" id="PS50172">
    <property type="entry name" value="BRCT"/>
    <property type="match status" value="1"/>
</dbReference>
<accession>A0A284RW52</accession>
<dbReference type="EMBL" id="FUEG01000018">
    <property type="protein sequence ID" value="SJL12955.1"/>
    <property type="molecule type" value="Genomic_DNA"/>
</dbReference>